<dbReference type="EMBL" id="CAJOAZ010005179">
    <property type="protein sequence ID" value="CAF4090397.1"/>
    <property type="molecule type" value="Genomic_DNA"/>
</dbReference>
<dbReference type="Proteomes" id="UP000663845">
    <property type="component" value="Unassembled WGS sequence"/>
</dbReference>
<evidence type="ECO:0000256" key="4">
    <source>
        <dbReference type="ARBA" id="ARBA00022692"/>
    </source>
</evidence>
<evidence type="ECO:0000256" key="10">
    <source>
        <dbReference type="SAM" id="Phobius"/>
    </source>
</evidence>
<keyword evidence="5" id="KW-0677">Repeat</keyword>
<gene>
    <name evidence="11" type="ORF">JYZ213_LOCUS31702</name>
    <name evidence="12" type="ORF">OXD698_LOCUS34851</name>
</gene>
<evidence type="ECO:0000256" key="7">
    <source>
        <dbReference type="ARBA" id="ARBA00023136"/>
    </source>
</evidence>
<dbReference type="GO" id="GO:0055085">
    <property type="term" value="P:transmembrane transport"/>
    <property type="evidence" value="ECO:0007669"/>
    <property type="project" value="InterPro"/>
</dbReference>
<feature type="repeat" description="Solcar" evidence="8">
    <location>
        <begin position="104"/>
        <end position="195"/>
    </location>
</feature>
<organism evidence="11 13">
    <name type="scientific">Adineta steineri</name>
    <dbReference type="NCBI Taxonomy" id="433720"/>
    <lineage>
        <taxon>Eukaryota</taxon>
        <taxon>Metazoa</taxon>
        <taxon>Spiralia</taxon>
        <taxon>Gnathifera</taxon>
        <taxon>Rotifera</taxon>
        <taxon>Eurotatoria</taxon>
        <taxon>Bdelloidea</taxon>
        <taxon>Adinetida</taxon>
        <taxon>Adinetidae</taxon>
        <taxon>Adineta</taxon>
    </lineage>
</organism>
<dbReference type="PANTHER" id="PTHR45618">
    <property type="entry name" value="MITOCHONDRIAL DICARBOXYLATE CARRIER-RELATED"/>
    <property type="match status" value="1"/>
</dbReference>
<evidence type="ECO:0000256" key="3">
    <source>
        <dbReference type="ARBA" id="ARBA00022448"/>
    </source>
</evidence>
<dbReference type="Gene3D" id="1.50.40.10">
    <property type="entry name" value="Mitochondrial carrier domain"/>
    <property type="match status" value="1"/>
</dbReference>
<dbReference type="GO" id="GO:0016020">
    <property type="term" value="C:membrane"/>
    <property type="evidence" value="ECO:0007669"/>
    <property type="project" value="UniProtKB-SubCell"/>
</dbReference>
<evidence type="ECO:0000256" key="1">
    <source>
        <dbReference type="ARBA" id="ARBA00004141"/>
    </source>
</evidence>
<name>A0A815CY24_9BILA</name>
<comment type="similarity">
    <text evidence="2 9">Belongs to the mitochondrial carrier (TC 2.A.29) family.</text>
</comment>
<comment type="subcellular location">
    <subcellularLocation>
        <location evidence="1">Membrane</location>
        <topology evidence="1">Multi-pass membrane protein</topology>
    </subcellularLocation>
</comment>
<evidence type="ECO:0000256" key="8">
    <source>
        <dbReference type="PROSITE-ProRule" id="PRU00282"/>
    </source>
</evidence>
<evidence type="ECO:0000313" key="13">
    <source>
        <dbReference type="Proteomes" id="UP000663845"/>
    </source>
</evidence>
<keyword evidence="6 10" id="KW-1133">Transmembrane helix</keyword>
<accession>A0A815CY24</accession>
<sequence length="298" mass="32777">MEKKESSETTKKEPVRQERWYFGGLAGVLAVVCTHPLDTIKVQLQTQQRADYGLVSMAVKIVRDDGFLALYNGLSASCLRQATYTTTRFAIYGAVKSGKKDSNLSFIEKVSLAAVSGGIGAFVGAPADLVNVRMQNDCKLPKERRRNYKHAIDGLARICREEGSKKLFNGASMAVARGALVTIGQIAFYEQVKQMLLASGVFKDNIITHFSSSFVAGGVATLITMPFDVMKTRMMNAPPGTYNSIMDCVTDIFKAGPSGFFKGFIPAFIRLGPHTILTFIFLEQIKKHFGYIKADKQE</sequence>
<feature type="repeat" description="Solcar" evidence="8">
    <location>
        <begin position="18"/>
        <end position="98"/>
    </location>
</feature>
<feature type="transmembrane region" description="Helical" evidence="10">
    <location>
        <begin position="167"/>
        <end position="186"/>
    </location>
</feature>
<dbReference type="InterPro" id="IPR050391">
    <property type="entry name" value="Mito_Metabolite_Transporter"/>
</dbReference>
<evidence type="ECO:0000313" key="12">
    <source>
        <dbReference type="EMBL" id="CAF4090397.1"/>
    </source>
</evidence>
<dbReference type="PROSITE" id="PS50920">
    <property type="entry name" value="SOLCAR"/>
    <property type="match status" value="3"/>
</dbReference>
<keyword evidence="7 8" id="KW-0472">Membrane</keyword>
<dbReference type="PRINTS" id="PR00926">
    <property type="entry name" value="MITOCARRIER"/>
</dbReference>
<dbReference type="InterPro" id="IPR023395">
    <property type="entry name" value="MCP_dom_sf"/>
</dbReference>
<feature type="transmembrane region" description="Helical" evidence="10">
    <location>
        <begin position="206"/>
        <end position="225"/>
    </location>
</feature>
<evidence type="ECO:0000256" key="9">
    <source>
        <dbReference type="RuleBase" id="RU000488"/>
    </source>
</evidence>
<evidence type="ECO:0000256" key="2">
    <source>
        <dbReference type="ARBA" id="ARBA00006375"/>
    </source>
</evidence>
<dbReference type="Proteomes" id="UP000663844">
    <property type="component" value="Unassembled WGS sequence"/>
</dbReference>
<keyword evidence="4 8" id="KW-0812">Transmembrane</keyword>
<reference evidence="11" key="1">
    <citation type="submission" date="2021-02" db="EMBL/GenBank/DDBJ databases">
        <authorList>
            <person name="Nowell W R."/>
        </authorList>
    </citation>
    <scope>NUCLEOTIDE SEQUENCE</scope>
</reference>
<feature type="transmembrane region" description="Helical" evidence="10">
    <location>
        <begin position="20"/>
        <end position="37"/>
    </location>
</feature>
<proteinExistence type="inferred from homology"/>
<evidence type="ECO:0000256" key="5">
    <source>
        <dbReference type="ARBA" id="ARBA00022737"/>
    </source>
</evidence>
<dbReference type="EMBL" id="CAJNOG010000543">
    <property type="protein sequence ID" value="CAF1289697.1"/>
    <property type="molecule type" value="Genomic_DNA"/>
</dbReference>
<dbReference type="SUPFAM" id="SSF103506">
    <property type="entry name" value="Mitochondrial carrier"/>
    <property type="match status" value="1"/>
</dbReference>
<evidence type="ECO:0000256" key="6">
    <source>
        <dbReference type="ARBA" id="ARBA00022989"/>
    </source>
</evidence>
<keyword evidence="3 9" id="KW-0813">Transport</keyword>
<comment type="caution">
    <text evidence="11">The sequence shown here is derived from an EMBL/GenBank/DDBJ whole genome shotgun (WGS) entry which is preliminary data.</text>
</comment>
<evidence type="ECO:0000313" key="11">
    <source>
        <dbReference type="EMBL" id="CAF1289697.1"/>
    </source>
</evidence>
<dbReference type="InterPro" id="IPR018108">
    <property type="entry name" value="MCP_transmembrane"/>
</dbReference>
<dbReference type="InterPro" id="IPR002067">
    <property type="entry name" value="MCP"/>
</dbReference>
<dbReference type="AlphaFoldDB" id="A0A815CY24"/>
<protein>
    <recommendedName>
        <fullName evidence="14">Mitochondrial dicarboxylate carrier</fullName>
    </recommendedName>
</protein>
<dbReference type="Pfam" id="PF00153">
    <property type="entry name" value="Mito_carr"/>
    <property type="match status" value="3"/>
</dbReference>
<feature type="repeat" description="Solcar" evidence="8">
    <location>
        <begin position="204"/>
        <end position="288"/>
    </location>
</feature>
<evidence type="ECO:0008006" key="14">
    <source>
        <dbReference type="Google" id="ProtNLM"/>
    </source>
</evidence>